<dbReference type="RefSeq" id="WP_378614642.1">
    <property type="nucleotide sequence ID" value="NZ_JBHSAX010000019.1"/>
</dbReference>
<evidence type="ECO:0000259" key="2">
    <source>
        <dbReference type="Pfam" id="PF22302"/>
    </source>
</evidence>
<dbReference type="Pfam" id="PF22302">
    <property type="entry name" value="DUF6968"/>
    <property type="match status" value="1"/>
</dbReference>
<protein>
    <submittedName>
        <fullName evidence="3">DUF6968 family protein</fullName>
    </submittedName>
</protein>
<proteinExistence type="predicted"/>
<organism evidence="3 4">
    <name type="scientific">Nocardia jiangsuensis</name>
    <dbReference type="NCBI Taxonomy" id="1691563"/>
    <lineage>
        <taxon>Bacteria</taxon>
        <taxon>Bacillati</taxon>
        <taxon>Actinomycetota</taxon>
        <taxon>Actinomycetes</taxon>
        <taxon>Mycobacteriales</taxon>
        <taxon>Nocardiaceae</taxon>
        <taxon>Nocardia</taxon>
    </lineage>
</organism>
<sequence>MRPIDIREREDTAPPAVGGSGHHTGGHQWRRIRDVIASRTVSDGSRPVSIDIGAPQVAAETQGVVCGFRIAGVGERWASGTDSLAALYRALLGVADDLAAANRRGARFELLDPADLAFPAPATGTTLRPADPEHTSQSLVAARTLHGADGPYSIIVGRPYPSEDGRYTLCRFHISEHRPAVASGVDGIQALLTAFRMIAGLCDLPADWPVSRLA</sequence>
<comment type="caution">
    <text evidence="3">The sequence shown here is derived from an EMBL/GenBank/DDBJ whole genome shotgun (WGS) entry which is preliminary data.</text>
</comment>
<dbReference type="InterPro" id="IPR054241">
    <property type="entry name" value="DUF6968"/>
</dbReference>
<evidence type="ECO:0000313" key="3">
    <source>
        <dbReference type="EMBL" id="MFC3964869.1"/>
    </source>
</evidence>
<dbReference type="EMBL" id="JBHSAX010000019">
    <property type="protein sequence ID" value="MFC3964869.1"/>
    <property type="molecule type" value="Genomic_DNA"/>
</dbReference>
<evidence type="ECO:0000313" key="4">
    <source>
        <dbReference type="Proteomes" id="UP001595696"/>
    </source>
</evidence>
<name>A0ABV8DYQ7_9NOCA</name>
<keyword evidence="4" id="KW-1185">Reference proteome</keyword>
<feature type="compositionally biased region" description="Basic and acidic residues" evidence="1">
    <location>
        <begin position="1"/>
        <end position="12"/>
    </location>
</feature>
<accession>A0ABV8DYQ7</accession>
<feature type="region of interest" description="Disordered" evidence="1">
    <location>
        <begin position="1"/>
        <end position="26"/>
    </location>
</feature>
<reference evidence="4" key="1">
    <citation type="journal article" date="2019" name="Int. J. Syst. Evol. Microbiol.">
        <title>The Global Catalogue of Microorganisms (GCM) 10K type strain sequencing project: providing services to taxonomists for standard genome sequencing and annotation.</title>
        <authorList>
            <consortium name="The Broad Institute Genomics Platform"/>
            <consortium name="The Broad Institute Genome Sequencing Center for Infectious Disease"/>
            <person name="Wu L."/>
            <person name="Ma J."/>
        </authorList>
    </citation>
    <scope>NUCLEOTIDE SEQUENCE [LARGE SCALE GENOMIC DNA]</scope>
    <source>
        <strain evidence="4">CGMCC 4.7330</strain>
    </source>
</reference>
<dbReference type="Proteomes" id="UP001595696">
    <property type="component" value="Unassembled WGS sequence"/>
</dbReference>
<evidence type="ECO:0000256" key="1">
    <source>
        <dbReference type="SAM" id="MobiDB-lite"/>
    </source>
</evidence>
<feature type="domain" description="DUF6968" evidence="2">
    <location>
        <begin position="42"/>
        <end position="119"/>
    </location>
</feature>
<gene>
    <name evidence="3" type="ORF">ACFO0B_23025</name>
</gene>